<accession>A0ABQ9HTT5</accession>
<reference evidence="2 3" key="1">
    <citation type="submission" date="2023-02" db="EMBL/GenBank/DDBJ databases">
        <title>LHISI_Scaffold_Assembly.</title>
        <authorList>
            <person name="Stuart O.P."/>
            <person name="Cleave R."/>
            <person name="Magrath M.J.L."/>
            <person name="Mikheyev A.S."/>
        </authorList>
    </citation>
    <scope>NUCLEOTIDE SEQUENCE [LARGE SCALE GENOMIC DNA]</scope>
    <source>
        <strain evidence="2">Daus_M_001</strain>
        <tissue evidence="2">Leg muscle</tissue>
    </source>
</reference>
<dbReference type="EMBL" id="JARBHB010000004">
    <property type="protein sequence ID" value="KAJ8887807.1"/>
    <property type="molecule type" value="Genomic_DNA"/>
</dbReference>
<proteinExistence type="predicted"/>
<protein>
    <submittedName>
        <fullName evidence="2">Uncharacterized protein</fullName>
    </submittedName>
</protein>
<sequence length="183" mass="20970">MEHHAHSRSIQLVAAATGIPGYVCMTKWSLLPNFTCYSMCSVVVVTILMIRTRLQRNQRLFRNFEGNIQNSGHVYCVPRSLWHIFCTLYVDVIFRLHMEEETTAVNIVFTVSNDLAVDYTLSPATYPKAFSTNSNQRNAVTNAYFLLNTTCSDHASQLFKNKSPGFDNSLQVWLYKNKNWSTN</sequence>
<keyword evidence="1" id="KW-0812">Transmembrane</keyword>
<feature type="transmembrane region" description="Helical" evidence="1">
    <location>
        <begin position="30"/>
        <end position="50"/>
    </location>
</feature>
<evidence type="ECO:0000256" key="1">
    <source>
        <dbReference type="SAM" id="Phobius"/>
    </source>
</evidence>
<organism evidence="2 3">
    <name type="scientific">Dryococelus australis</name>
    <dbReference type="NCBI Taxonomy" id="614101"/>
    <lineage>
        <taxon>Eukaryota</taxon>
        <taxon>Metazoa</taxon>
        <taxon>Ecdysozoa</taxon>
        <taxon>Arthropoda</taxon>
        <taxon>Hexapoda</taxon>
        <taxon>Insecta</taxon>
        <taxon>Pterygota</taxon>
        <taxon>Neoptera</taxon>
        <taxon>Polyneoptera</taxon>
        <taxon>Phasmatodea</taxon>
        <taxon>Verophasmatodea</taxon>
        <taxon>Anareolatae</taxon>
        <taxon>Phasmatidae</taxon>
        <taxon>Eurycanthinae</taxon>
        <taxon>Dryococelus</taxon>
    </lineage>
</organism>
<dbReference type="Proteomes" id="UP001159363">
    <property type="component" value="Chromosome X"/>
</dbReference>
<keyword evidence="1" id="KW-1133">Transmembrane helix</keyword>
<comment type="caution">
    <text evidence="2">The sequence shown here is derived from an EMBL/GenBank/DDBJ whole genome shotgun (WGS) entry which is preliminary data.</text>
</comment>
<keyword evidence="3" id="KW-1185">Reference proteome</keyword>
<evidence type="ECO:0000313" key="2">
    <source>
        <dbReference type="EMBL" id="KAJ8887807.1"/>
    </source>
</evidence>
<keyword evidence="1" id="KW-0472">Membrane</keyword>
<evidence type="ECO:0000313" key="3">
    <source>
        <dbReference type="Proteomes" id="UP001159363"/>
    </source>
</evidence>
<name>A0ABQ9HTT5_9NEOP</name>
<gene>
    <name evidence="2" type="ORF">PR048_014025</name>
</gene>